<reference evidence="2 3" key="1">
    <citation type="submission" date="2017-03" db="EMBL/GenBank/DDBJ databases">
        <title>Genome of the blue death feigning beetle - Asbolus verrucosus.</title>
        <authorList>
            <person name="Rider S.D."/>
        </authorList>
    </citation>
    <scope>NUCLEOTIDE SEQUENCE [LARGE SCALE GENOMIC DNA]</scope>
    <source>
        <strain evidence="2">Butters</strain>
        <tissue evidence="2">Head and leg muscle</tissue>
    </source>
</reference>
<evidence type="ECO:0000256" key="1">
    <source>
        <dbReference type="SAM" id="Phobius"/>
    </source>
</evidence>
<keyword evidence="1" id="KW-0472">Membrane</keyword>
<keyword evidence="1" id="KW-1133">Transmembrane helix</keyword>
<dbReference type="Proteomes" id="UP000292052">
    <property type="component" value="Unassembled WGS sequence"/>
</dbReference>
<protein>
    <recommendedName>
        <fullName evidence="4">RVT 1 domain containing protein</fullName>
    </recommendedName>
</protein>
<keyword evidence="3" id="KW-1185">Reference proteome</keyword>
<feature type="non-terminal residue" evidence="2">
    <location>
        <position position="1"/>
    </location>
</feature>
<dbReference type="EMBL" id="QDEB01011071">
    <property type="protein sequence ID" value="RZC42081.1"/>
    <property type="molecule type" value="Genomic_DNA"/>
</dbReference>
<evidence type="ECO:0000313" key="3">
    <source>
        <dbReference type="Proteomes" id="UP000292052"/>
    </source>
</evidence>
<dbReference type="STRING" id="1661398.A0A482WA37"/>
<dbReference type="PANTHER" id="PTHR33332">
    <property type="entry name" value="REVERSE TRANSCRIPTASE DOMAIN-CONTAINING PROTEIN"/>
    <property type="match status" value="1"/>
</dbReference>
<dbReference type="OrthoDB" id="426210at2759"/>
<sequence length="245" mass="28991">QSIAIIPTSSVPRGSNLGPLLFLSFINYIAFIIIGEKLLFVDDLKFFCSVTSSEDCQKLQSNINLIYNWCRTNHLYLNILECNVITFTKKKTFITCDCYIEQVILSRHCEVRDLGILFVVQFSFSSQINNTVNSALKTLDFIHKNCKDFHDEYCLNKLYYTIIRYKLEYCCLKWKFIYLYHKNLIESAQRHFLNMYLIKENPSYPPRSVSQQLLLKEFNVMELDTHRIIIYITFLYNLINNKIDC</sequence>
<gene>
    <name evidence="2" type="ORF">BDFB_007354</name>
</gene>
<organism evidence="2 3">
    <name type="scientific">Asbolus verrucosus</name>
    <name type="common">Desert ironclad beetle</name>
    <dbReference type="NCBI Taxonomy" id="1661398"/>
    <lineage>
        <taxon>Eukaryota</taxon>
        <taxon>Metazoa</taxon>
        <taxon>Ecdysozoa</taxon>
        <taxon>Arthropoda</taxon>
        <taxon>Hexapoda</taxon>
        <taxon>Insecta</taxon>
        <taxon>Pterygota</taxon>
        <taxon>Neoptera</taxon>
        <taxon>Endopterygota</taxon>
        <taxon>Coleoptera</taxon>
        <taxon>Polyphaga</taxon>
        <taxon>Cucujiformia</taxon>
        <taxon>Tenebrionidae</taxon>
        <taxon>Pimeliinae</taxon>
        <taxon>Asbolus</taxon>
    </lineage>
</organism>
<evidence type="ECO:0008006" key="4">
    <source>
        <dbReference type="Google" id="ProtNLM"/>
    </source>
</evidence>
<comment type="caution">
    <text evidence="2">The sequence shown here is derived from an EMBL/GenBank/DDBJ whole genome shotgun (WGS) entry which is preliminary data.</text>
</comment>
<name>A0A482WA37_ASBVE</name>
<accession>A0A482WA37</accession>
<proteinExistence type="predicted"/>
<keyword evidence="1" id="KW-0812">Transmembrane</keyword>
<feature type="transmembrane region" description="Helical" evidence="1">
    <location>
        <begin position="17"/>
        <end position="35"/>
    </location>
</feature>
<evidence type="ECO:0000313" key="2">
    <source>
        <dbReference type="EMBL" id="RZC42081.1"/>
    </source>
</evidence>
<dbReference type="AlphaFoldDB" id="A0A482WA37"/>